<dbReference type="Gene3D" id="3.40.30.10">
    <property type="entry name" value="Glutaredoxin"/>
    <property type="match status" value="1"/>
</dbReference>
<evidence type="ECO:0000313" key="6">
    <source>
        <dbReference type="EMBL" id="MDY0873175.1"/>
    </source>
</evidence>
<dbReference type="InterPro" id="IPR041205">
    <property type="entry name" value="ScsC_N"/>
</dbReference>
<sequence length="263" mass="27854">MSGFLRHLPGLAALALSAAALAISLGILQPKTAPQAALSSAVFTTAQAEEIGKLSRDYLLQNPETIRDAIQALQAKEEAAKADRQSEAVTKYKDQLFADADAPVAGNPLGDVTLVEFFDYKCPYCKQVSPALEGLLKDDPKLRIVFKEFPILGDPSVLASRAALAAQKQGKYLAFHQALMAHRGQLDLDSIAGVAAAVGLNGEQLVADMKSEAIEKQLTANHELALALGIRSTPTFIVGDHVMPGALSIEELKGLIADARKGS</sequence>
<reference evidence="6 7" key="1">
    <citation type="journal article" date="2013" name="Antonie Van Leeuwenhoek">
        <title>Dongia rigui sp. nov., isolated from freshwater of a large wetland in Korea.</title>
        <authorList>
            <person name="Baik K.S."/>
            <person name="Hwang Y.M."/>
            <person name="Choi J.S."/>
            <person name="Kwon J."/>
            <person name="Seong C.N."/>
        </authorList>
    </citation>
    <scope>NUCLEOTIDE SEQUENCE [LARGE SCALE GENOMIC DNA]</scope>
    <source>
        <strain evidence="6 7">04SU4-P</strain>
    </source>
</reference>
<evidence type="ECO:0000259" key="5">
    <source>
        <dbReference type="PROSITE" id="PS51352"/>
    </source>
</evidence>
<dbReference type="RefSeq" id="WP_320501639.1">
    <property type="nucleotide sequence ID" value="NZ_JAXCLX010000002.1"/>
</dbReference>
<evidence type="ECO:0000256" key="1">
    <source>
        <dbReference type="ARBA" id="ARBA00022729"/>
    </source>
</evidence>
<feature type="domain" description="Thioredoxin" evidence="5">
    <location>
        <begin position="70"/>
        <end position="219"/>
    </location>
</feature>
<evidence type="ECO:0000256" key="2">
    <source>
        <dbReference type="ARBA" id="ARBA00023002"/>
    </source>
</evidence>
<dbReference type="SUPFAM" id="SSF52833">
    <property type="entry name" value="Thioredoxin-like"/>
    <property type="match status" value="1"/>
</dbReference>
<dbReference type="Proteomes" id="UP001271769">
    <property type="component" value="Unassembled WGS sequence"/>
</dbReference>
<evidence type="ECO:0000313" key="7">
    <source>
        <dbReference type="Proteomes" id="UP001271769"/>
    </source>
</evidence>
<keyword evidence="7" id="KW-1185">Reference proteome</keyword>
<proteinExistence type="predicted"/>
<keyword evidence="1" id="KW-0732">Signal</keyword>
<evidence type="ECO:0000256" key="4">
    <source>
        <dbReference type="ARBA" id="ARBA00023284"/>
    </source>
</evidence>
<dbReference type="PANTHER" id="PTHR13887:SF14">
    <property type="entry name" value="DISULFIDE BOND FORMATION PROTEIN D"/>
    <property type="match status" value="1"/>
</dbReference>
<dbReference type="Pfam" id="PF18312">
    <property type="entry name" value="ScsC_N"/>
    <property type="match status" value="1"/>
</dbReference>
<dbReference type="PROSITE" id="PS51352">
    <property type="entry name" value="THIOREDOXIN_2"/>
    <property type="match status" value="1"/>
</dbReference>
<keyword evidence="3" id="KW-1015">Disulfide bond</keyword>
<dbReference type="InterPro" id="IPR036249">
    <property type="entry name" value="Thioredoxin-like_sf"/>
</dbReference>
<dbReference type="PANTHER" id="PTHR13887">
    <property type="entry name" value="GLUTATHIONE S-TRANSFERASE KAPPA"/>
    <property type="match status" value="1"/>
</dbReference>
<keyword evidence="2" id="KW-0560">Oxidoreductase</keyword>
<dbReference type="CDD" id="cd03023">
    <property type="entry name" value="DsbA_Com1_like"/>
    <property type="match status" value="1"/>
</dbReference>
<accession>A0ABU5E0U1</accession>
<name>A0ABU5E0U1_9PROT</name>
<dbReference type="InterPro" id="IPR001853">
    <property type="entry name" value="DSBA-like_thioredoxin_dom"/>
</dbReference>
<dbReference type="EMBL" id="JAXCLX010000002">
    <property type="protein sequence ID" value="MDY0873175.1"/>
    <property type="molecule type" value="Genomic_DNA"/>
</dbReference>
<dbReference type="InterPro" id="IPR013766">
    <property type="entry name" value="Thioredoxin_domain"/>
</dbReference>
<dbReference type="Pfam" id="PF01323">
    <property type="entry name" value="DSBA"/>
    <property type="match status" value="1"/>
</dbReference>
<evidence type="ECO:0000256" key="3">
    <source>
        <dbReference type="ARBA" id="ARBA00023157"/>
    </source>
</evidence>
<comment type="caution">
    <text evidence="6">The sequence shown here is derived from an EMBL/GenBank/DDBJ whole genome shotgun (WGS) entry which is preliminary data.</text>
</comment>
<gene>
    <name evidence="6" type="ORF">SMD31_14630</name>
</gene>
<organism evidence="6 7">
    <name type="scientific">Dongia rigui</name>
    <dbReference type="NCBI Taxonomy" id="940149"/>
    <lineage>
        <taxon>Bacteria</taxon>
        <taxon>Pseudomonadati</taxon>
        <taxon>Pseudomonadota</taxon>
        <taxon>Alphaproteobacteria</taxon>
        <taxon>Rhodospirillales</taxon>
        <taxon>Dongiaceae</taxon>
        <taxon>Dongia</taxon>
    </lineage>
</organism>
<keyword evidence="4" id="KW-0676">Redox-active center</keyword>
<protein>
    <submittedName>
        <fullName evidence="6">DsbA family protein</fullName>
    </submittedName>
</protein>